<accession>A0A3N0IAH3</accession>
<keyword evidence="3" id="KW-1185">Reference proteome</keyword>
<comment type="caution">
    <text evidence="2">The sequence shown here is derived from an EMBL/GenBank/DDBJ whole genome shotgun (WGS) entry which is preliminary data.</text>
</comment>
<gene>
    <name evidence="2" type="ORF">DMP05_07290</name>
</gene>
<evidence type="ECO:0000313" key="2">
    <source>
        <dbReference type="EMBL" id="RNM33877.1"/>
    </source>
</evidence>
<evidence type="ECO:0000256" key="1">
    <source>
        <dbReference type="SAM" id="Phobius"/>
    </source>
</evidence>
<name>A0A3N0IAH3_9ACTN</name>
<protein>
    <submittedName>
        <fullName evidence="2">Uncharacterized protein</fullName>
    </submittedName>
</protein>
<keyword evidence="1" id="KW-0812">Transmembrane</keyword>
<keyword evidence="1" id="KW-1133">Transmembrane helix</keyword>
<sequence length="86" mass="9613">MQRQLNIESKELVAEWPQAPFVLFGLILQLARFLIGVDALLLTGRLWVEWVVSGAYFGPTGSDGVGRFARPCFRGEKGDQLYEVKG</sequence>
<reference evidence="3" key="1">
    <citation type="submission" date="2018-05" db="EMBL/GenBank/DDBJ databases">
        <title>Genome Sequencing of selected type strains of the family Eggerthellaceae.</title>
        <authorList>
            <person name="Danylec N."/>
            <person name="Stoll D.A."/>
            <person name="Doetsch A."/>
            <person name="Huch M."/>
        </authorList>
    </citation>
    <scope>NUCLEOTIDE SEQUENCE [LARGE SCALE GENOMIC DNA]</scope>
    <source>
        <strain evidence="3">DSM 22006</strain>
    </source>
</reference>
<feature type="transmembrane region" description="Helical" evidence="1">
    <location>
        <begin position="21"/>
        <end position="42"/>
    </location>
</feature>
<evidence type="ECO:0000313" key="3">
    <source>
        <dbReference type="Proteomes" id="UP000271472"/>
    </source>
</evidence>
<dbReference type="EMBL" id="QIBZ01000013">
    <property type="protein sequence ID" value="RNM33877.1"/>
    <property type="molecule type" value="Genomic_DNA"/>
</dbReference>
<organism evidence="2 3">
    <name type="scientific">Slackia isoflavoniconvertens</name>
    <dbReference type="NCBI Taxonomy" id="572010"/>
    <lineage>
        <taxon>Bacteria</taxon>
        <taxon>Bacillati</taxon>
        <taxon>Actinomycetota</taxon>
        <taxon>Coriobacteriia</taxon>
        <taxon>Eggerthellales</taxon>
        <taxon>Eggerthellaceae</taxon>
        <taxon>Slackia</taxon>
    </lineage>
</organism>
<dbReference type="AlphaFoldDB" id="A0A3N0IAH3"/>
<proteinExistence type="predicted"/>
<dbReference type="Proteomes" id="UP000271472">
    <property type="component" value="Unassembled WGS sequence"/>
</dbReference>
<keyword evidence="1" id="KW-0472">Membrane</keyword>